<evidence type="ECO:0000313" key="8">
    <source>
        <dbReference type="Ensembl" id="ENSMMMP00000011408.1"/>
    </source>
</evidence>
<reference evidence="8" key="1">
    <citation type="submission" date="2025-08" db="UniProtKB">
        <authorList>
            <consortium name="Ensembl"/>
        </authorList>
    </citation>
    <scope>IDENTIFICATION</scope>
</reference>
<dbReference type="GO" id="GO:0005737">
    <property type="term" value="C:cytoplasm"/>
    <property type="evidence" value="ECO:0007669"/>
    <property type="project" value="TreeGrafter"/>
</dbReference>
<evidence type="ECO:0000259" key="7">
    <source>
        <dbReference type="PROSITE" id="PS52002"/>
    </source>
</evidence>
<dbReference type="GO" id="GO:0046540">
    <property type="term" value="C:U4/U6 x U5 tri-snRNP complex"/>
    <property type="evidence" value="ECO:0007669"/>
    <property type="project" value="TreeGrafter"/>
</dbReference>
<dbReference type="InterPro" id="IPR050914">
    <property type="entry name" value="snRNP_SmB/NAA38-like"/>
</dbReference>
<dbReference type="GO" id="GO:0005686">
    <property type="term" value="C:U2 snRNP"/>
    <property type="evidence" value="ECO:0007669"/>
    <property type="project" value="TreeGrafter"/>
</dbReference>
<evidence type="ECO:0000256" key="3">
    <source>
        <dbReference type="ARBA" id="ARBA00022884"/>
    </source>
</evidence>
<dbReference type="AlphaFoldDB" id="A0A8C5ZB17"/>
<dbReference type="GO" id="GO:0003723">
    <property type="term" value="F:RNA binding"/>
    <property type="evidence" value="ECO:0007669"/>
    <property type="project" value="UniProtKB-KW"/>
</dbReference>
<feature type="domain" description="Sm" evidence="7">
    <location>
        <begin position="4"/>
        <end position="86"/>
    </location>
</feature>
<dbReference type="GO" id="GO:0071013">
    <property type="term" value="C:catalytic step 2 spliceosome"/>
    <property type="evidence" value="ECO:0007669"/>
    <property type="project" value="TreeGrafter"/>
</dbReference>
<keyword evidence="4" id="KW-0539">Nucleus</keyword>
<dbReference type="GO" id="GO:0070990">
    <property type="term" value="F:snRNP binding"/>
    <property type="evidence" value="ECO:0007669"/>
    <property type="project" value="TreeGrafter"/>
</dbReference>
<dbReference type="PROSITE" id="PS52002">
    <property type="entry name" value="SM"/>
    <property type="match status" value="1"/>
</dbReference>
<evidence type="ECO:0000313" key="9">
    <source>
        <dbReference type="Proteomes" id="UP000694407"/>
    </source>
</evidence>
<dbReference type="FunFam" id="2.30.30.100:FF:000004">
    <property type="entry name" value="Small nuclear ribonucleoprotein-associated proteins"/>
    <property type="match status" value="1"/>
</dbReference>
<dbReference type="CDD" id="cd01717">
    <property type="entry name" value="Sm_B"/>
    <property type="match status" value="1"/>
</dbReference>
<evidence type="ECO:0000256" key="6">
    <source>
        <dbReference type="SAM" id="MobiDB-lite"/>
    </source>
</evidence>
<dbReference type="GeneTree" id="ENSGT00940000155052"/>
<proteinExistence type="inferred from homology"/>
<feature type="compositionally biased region" description="Low complexity" evidence="6">
    <location>
        <begin position="161"/>
        <end position="170"/>
    </location>
</feature>
<dbReference type="Proteomes" id="UP000694407">
    <property type="component" value="Unplaced"/>
</dbReference>
<comment type="similarity">
    <text evidence="2">Belongs to the snRNP SmB/SmN family.</text>
</comment>
<dbReference type="GO" id="GO:0005687">
    <property type="term" value="C:U4 snRNP"/>
    <property type="evidence" value="ECO:0007669"/>
    <property type="project" value="TreeGrafter"/>
</dbReference>
<dbReference type="InterPro" id="IPR010920">
    <property type="entry name" value="LSM_dom_sf"/>
</dbReference>
<dbReference type="GO" id="GO:0071004">
    <property type="term" value="C:U2-type prespliceosome"/>
    <property type="evidence" value="ECO:0007669"/>
    <property type="project" value="TreeGrafter"/>
</dbReference>
<dbReference type="Gene3D" id="2.30.30.100">
    <property type="match status" value="1"/>
</dbReference>
<comment type="subcellular location">
    <subcellularLocation>
        <location evidence="1">Nucleus</location>
    </subcellularLocation>
</comment>
<dbReference type="SUPFAM" id="SSF50182">
    <property type="entry name" value="Sm-like ribonucleoproteins"/>
    <property type="match status" value="1"/>
</dbReference>
<dbReference type="Pfam" id="PF01423">
    <property type="entry name" value="LSM"/>
    <property type="match status" value="1"/>
</dbReference>
<dbReference type="GO" id="GO:0000398">
    <property type="term" value="P:mRNA splicing, via spliceosome"/>
    <property type="evidence" value="ECO:0007669"/>
    <property type="project" value="TreeGrafter"/>
</dbReference>
<reference evidence="8" key="2">
    <citation type="submission" date="2025-09" db="UniProtKB">
        <authorList>
            <consortium name="Ensembl"/>
        </authorList>
    </citation>
    <scope>IDENTIFICATION</scope>
</reference>
<dbReference type="Ensembl" id="ENSMMMT00000013026.1">
    <property type="protein sequence ID" value="ENSMMMP00000011408.1"/>
    <property type="gene ID" value="ENSMMMG00000010199.1"/>
</dbReference>
<dbReference type="SMART" id="SM00651">
    <property type="entry name" value="Sm"/>
    <property type="match status" value="1"/>
</dbReference>
<dbReference type="InterPro" id="IPR047575">
    <property type="entry name" value="Sm"/>
</dbReference>
<sequence length="333" mass="35520">MTVGKSSKMLQHIDYRMRCILQDGWIFIGTFKAFDKHMNLILCDCDEFRKIKPKNSKQAEREEKRVLGLVLLRGENLVSMTVEGPPPKDTGIARGPLAGAAGGPGIGRAAGRGIPAGVPMPQAPAGLAGPVRGVGGPSQQVMTPQGRGTVAAATAAATASIAGAPTQYPPGRGGPPPPMYGPRGTPSRHDGPTSWYEASYGSPNGDSPWTRDPDGHAPSRNEAPSPRDARPSLTLGHRVMEVAPQRRGPDSPGPRYHRPVCLLCCCSRSLTGLSGFPYRAPSPGNAPTKALDSSWSSSAPCLFPVRLYIVLLFSLWPMRLVYNNLSREYCKCT</sequence>
<dbReference type="PANTHER" id="PTHR10701">
    <property type="entry name" value="SMALL NUCLEAR RIBONUCLEOPROTEIN-ASSOCIATED PROTEIN B AND N"/>
    <property type="match status" value="1"/>
</dbReference>
<feature type="region of interest" description="Disordered" evidence="6">
    <location>
        <begin position="161"/>
        <end position="237"/>
    </location>
</feature>
<keyword evidence="9" id="KW-1185">Reference proteome</keyword>
<dbReference type="InterPro" id="IPR001163">
    <property type="entry name" value="Sm_dom_euk/arc"/>
</dbReference>
<gene>
    <name evidence="8" type="primary">LOC107142621</name>
</gene>
<feature type="compositionally biased region" description="Basic and acidic residues" evidence="6">
    <location>
        <begin position="209"/>
        <end position="230"/>
    </location>
</feature>
<evidence type="ECO:0000256" key="5">
    <source>
        <dbReference type="ARBA" id="ARBA00023274"/>
    </source>
</evidence>
<dbReference type="GO" id="GO:0005685">
    <property type="term" value="C:U1 snRNP"/>
    <property type="evidence" value="ECO:0007669"/>
    <property type="project" value="TreeGrafter"/>
</dbReference>
<name>A0A8C5ZB17_MARMA</name>
<dbReference type="PANTHER" id="PTHR10701:SF15">
    <property type="entry name" value="SMALL NUCLEAR RIBONUCLEOPROTEIN-ASSOCIATED PROTEINS B AND B"/>
    <property type="match status" value="1"/>
</dbReference>
<evidence type="ECO:0000256" key="2">
    <source>
        <dbReference type="ARBA" id="ARBA00009123"/>
    </source>
</evidence>
<keyword evidence="3" id="KW-0694">RNA-binding</keyword>
<organism evidence="8 9">
    <name type="scientific">Marmota marmota marmota</name>
    <name type="common">Alpine marmot</name>
    <dbReference type="NCBI Taxonomy" id="9994"/>
    <lineage>
        <taxon>Eukaryota</taxon>
        <taxon>Metazoa</taxon>
        <taxon>Chordata</taxon>
        <taxon>Craniata</taxon>
        <taxon>Vertebrata</taxon>
        <taxon>Euteleostomi</taxon>
        <taxon>Mammalia</taxon>
        <taxon>Eutheria</taxon>
        <taxon>Euarchontoglires</taxon>
        <taxon>Glires</taxon>
        <taxon>Rodentia</taxon>
        <taxon>Sciuromorpha</taxon>
        <taxon>Sciuridae</taxon>
        <taxon>Xerinae</taxon>
        <taxon>Marmotini</taxon>
        <taxon>Marmota</taxon>
    </lineage>
</organism>
<dbReference type="GO" id="GO:0005682">
    <property type="term" value="C:U5 snRNP"/>
    <property type="evidence" value="ECO:0007669"/>
    <property type="project" value="TreeGrafter"/>
</dbReference>
<evidence type="ECO:0000256" key="1">
    <source>
        <dbReference type="ARBA" id="ARBA00004123"/>
    </source>
</evidence>
<accession>A0A8C5ZB17</accession>
<keyword evidence="5" id="KW-0687">Ribonucleoprotein</keyword>
<protein>
    <recommendedName>
        <fullName evidence="7">Sm domain-containing protein</fullName>
    </recommendedName>
</protein>
<evidence type="ECO:0000256" key="4">
    <source>
        <dbReference type="ARBA" id="ARBA00023242"/>
    </source>
</evidence>